<reference evidence="2" key="1">
    <citation type="submission" date="2017-02" db="EMBL/GenBank/DDBJ databases">
        <authorList>
            <person name="Daims H."/>
        </authorList>
    </citation>
    <scope>NUCLEOTIDE SEQUENCE [LARGE SCALE GENOMIC DNA]</scope>
</reference>
<proteinExistence type="predicted"/>
<dbReference type="RefSeq" id="WP_087146220.1">
    <property type="nucleotide sequence ID" value="NZ_FUKJ01000090.1"/>
</dbReference>
<evidence type="ECO:0000313" key="1">
    <source>
        <dbReference type="EMBL" id="SJM90726.1"/>
    </source>
</evidence>
<protein>
    <submittedName>
        <fullName evidence="1">Uncharacterized protein</fullName>
    </submittedName>
</protein>
<dbReference type="EMBL" id="FUKJ01000090">
    <property type="protein sequence ID" value="SJM90726.1"/>
    <property type="molecule type" value="Genomic_DNA"/>
</dbReference>
<gene>
    <name evidence="1" type="ORF">CRENPOLYSF2_180008</name>
</gene>
<evidence type="ECO:0000313" key="2">
    <source>
        <dbReference type="Proteomes" id="UP000195442"/>
    </source>
</evidence>
<accession>A0A1R4H3H0</accession>
<dbReference type="AlphaFoldDB" id="A0A1R4H3H0"/>
<organism evidence="1 2">
    <name type="scientific">Crenothrix polyspora</name>
    <dbReference type="NCBI Taxonomy" id="360316"/>
    <lineage>
        <taxon>Bacteria</taxon>
        <taxon>Pseudomonadati</taxon>
        <taxon>Pseudomonadota</taxon>
        <taxon>Gammaproteobacteria</taxon>
        <taxon>Methylococcales</taxon>
        <taxon>Crenotrichaceae</taxon>
        <taxon>Crenothrix</taxon>
    </lineage>
</organism>
<dbReference type="Proteomes" id="UP000195442">
    <property type="component" value="Unassembled WGS sequence"/>
</dbReference>
<keyword evidence="2" id="KW-1185">Reference proteome</keyword>
<sequence>MIEKFLDAYYEDDFTPKSSDIFDALMGMGSSNADPMALFNHLPTDVFDKLDNKADELIKKMGMDRFLTALVKQYFANDKGAAMAVILKNFEALQALSLLKAAEELNIEIKVTAADIIKCVNSSANSIPSFLK</sequence>
<name>A0A1R4H3H0_9GAMM</name>